<organism evidence="1 2">
    <name type="scientific">Dothistroma septosporum (strain NZE10 / CBS 128990)</name>
    <name type="common">Red band needle blight fungus</name>
    <name type="synonym">Mycosphaerella pini</name>
    <dbReference type="NCBI Taxonomy" id="675120"/>
    <lineage>
        <taxon>Eukaryota</taxon>
        <taxon>Fungi</taxon>
        <taxon>Dikarya</taxon>
        <taxon>Ascomycota</taxon>
        <taxon>Pezizomycotina</taxon>
        <taxon>Dothideomycetes</taxon>
        <taxon>Dothideomycetidae</taxon>
        <taxon>Mycosphaerellales</taxon>
        <taxon>Mycosphaerellaceae</taxon>
        <taxon>Dothistroma</taxon>
    </lineage>
</organism>
<proteinExistence type="predicted"/>
<dbReference type="Proteomes" id="UP000016933">
    <property type="component" value="Unassembled WGS sequence"/>
</dbReference>
<evidence type="ECO:0000313" key="1">
    <source>
        <dbReference type="EMBL" id="EME43514.1"/>
    </source>
</evidence>
<protein>
    <submittedName>
        <fullName evidence="1">Uncharacterized protein</fullName>
    </submittedName>
</protein>
<dbReference type="EMBL" id="KB446540">
    <property type="protein sequence ID" value="EME43514.1"/>
    <property type="molecule type" value="Genomic_DNA"/>
</dbReference>
<gene>
    <name evidence="1" type="ORF">DOTSEDRAFT_25444</name>
</gene>
<reference evidence="1 2" key="2">
    <citation type="journal article" date="2012" name="PLoS Pathog.">
        <title>Diverse lifestyles and strategies of plant pathogenesis encoded in the genomes of eighteen Dothideomycetes fungi.</title>
        <authorList>
            <person name="Ohm R.A."/>
            <person name="Feau N."/>
            <person name="Henrissat B."/>
            <person name="Schoch C.L."/>
            <person name="Horwitz B.A."/>
            <person name="Barry K.W."/>
            <person name="Condon B.J."/>
            <person name="Copeland A.C."/>
            <person name="Dhillon B."/>
            <person name="Glaser F."/>
            <person name="Hesse C.N."/>
            <person name="Kosti I."/>
            <person name="LaButti K."/>
            <person name="Lindquist E.A."/>
            <person name="Lucas S."/>
            <person name="Salamov A.A."/>
            <person name="Bradshaw R.E."/>
            <person name="Ciuffetti L."/>
            <person name="Hamelin R.C."/>
            <person name="Kema G.H.J."/>
            <person name="Lawrence C."/>
            <person name="Scott J.A."/>
            <person name="Spatafora J.W."/>
            <person name="Turgeon B.G."/>
            <person name="de Wit P.J.G.M."/>
            <person name="Zhong S."/>
            <person name="Goodwin S.B."/>
            <person name="Grigoriev I.V."/>
        </authorList>
    </citation>
    <scope>NUCLEOTIDE SEQUENCE [LARGE SCALE GENOMIC DNA]</scope>
    <source>
        <strain evidence="2">NZE10 / CBS 128990</strain>
    </source>
</reference>
<dbReference type="AlphaFoldDB" id="M2Y5J3"/>
<name>M2Y5J3_DOTSN</name>
<reference evidence="2" key="1">
    <citation type="journal article" date="2012" name="PLoS Genet.">
        <title>The genomes of the fungal plant pathogens Cladosporium fulvum and Dothistroma septosporum reveal adaptation to different hosts and lifestyles but also signatures of common ancestry.</title>
        <authorList>
            <person name="de Wit P.J.G.M."/>
            <person name="van der Burgt A."/>
            <person name="Oekmen B."/>
            <person name="Stergiopoulos I."/>
            <person name="Abd-Elsalam K.A."/>
            <person name="Aerts A.L."/>
            <person name="Bahkali A.H."/>
            <person name="Beenen H.G."/>
            <person name="Chettri P."/>
            <person name="Cox M.P."/>
            <person name="Datema E."/>
            <person name="de Vries R.P."/>
            <person name="Dhillon B."/>
            <person name="Ganley A.R."/>
            <person name="Griffiths S.A."/>
            <person name="Guo Y."/>
            <person name="Hamelin R.C."/>
            <person name="Henrissat B."/>
            <person name="Kabir M.S."/>
            <person name="Jashni M.K."/>
            <person name="Kema G."/>
            <person name="Klaubauf S."/>
            <person name="Lapidus A."/>
            <person name="Levasseur A."/>
            <person name="Lindquist E."/>
            <person name="Mehrabi R."/>
            <person name="Ohm R.A."/>
            <person name="Owen T.J."/>
            <person name="Salamov A."/>
            <person name="Schwelm A."/>
            <person name="Schijlen E."/>
            <person name="Sun H."/>
            <person name="van den Burg H.A."/>
            <person name="van Ham R.C.H.J."/>
            <person name="Zhang S."/>
            <person name="Goodwin S.B."/>
            <person name="Grigoriev I.V."/>
            <person name="Collemare J."/>
            <person name="Bradshaw R.E."/>
        </authorList>
    </citation>
    <scope>NUCLEOTIDE SEQUENCE [LARGE SCALE GENOMIC DNA]</scope>
    <source>
        <strain evidence="2">NZE10 / CBS 128990</strain>
    </source>
</reference>
<sequence length="107" mass="12045">MPLNHDVLSSVDEKLVTAVRAAFSHQALRRTASLNPSIAKFLQEQEGTWGLHRPRAALLVEYGDVTKRPARRPTMSLMSFRELSSGLSNSIIEETRNRDMRDTAPQL</sequence>
<keyword evidence="2" id="KW-1185">Reference proteome</keyword>
<accession>M2Y5J3</accession>
<evidence type="ECO:0000313" key="2">
    <source>
        <dbReference type="Proteomes" id="UP000016933"/>
    </source>
</evidence>
<dbReference type="HOGENOM" id="CLU_2209958_0_0_1"/>